<accession>A0A484NH25</accession>
<dbReference type="AlphaFoldDB" id="A0A484NH25"/>
<dbReference type="Proteomes" id="UP000595140">
    <property type="component" value="Unassembled WGS sequence"/>
</dbReference>
<dbReference type="EMBL" id="OOIL02006685">
    <property type="protein sequence ID" value="VFR00240.1"/>
    <property type="molecule type" value="Genomic_DNA"/>
</dbReference>
<sequence>MNSITGRHLRVGWHRPEAASCRHSHHLSFRRRTHHSSFPFSPGLCICIPCRPLIVGAQKRAPKSDPILKSSIADEEAFTSDEEDDLLIDEFEGGYVKLEP</sequence>
<evidence type="ECO:0000313" key="1">
    <source>
        <dbReference type="EMBL" id="VFR00240.1"/>
    </source>
</evidence>
<gene>
    <name evidence="1" type="ORF">CCAM_LOCUS42015</name>
</gene>
<evidence type="ECO:0000313" key="2">
    <source>
        <dbReference type="Proteomes" id="UP000595140"/>
    </source>
</evidence>
<reference evidence="1 2" key="1">
    <citation type="submission" date="2018-04" db="EMBL/GenBank/DDBJ databases">
        <authorList>
            <person name="Vogel A."/>
        </authorList>
    </citation>
    <scope>NUCLEOTIDE SEQUENCE [LARGE SCALE GENOMIC DNA]</scope>
</reference>
<name>A0A484NH25_9ASTE</name>
<keyword evidence="2" id="KW-1185">Reference proteome</keyword>
<organism evidence="1 2">
    <name type="scientific">Cuscuta campestris</name>
    <dbReference type="NCBI Taxonomy" id="132261"/>
    <lineage>
        <taxon>Eukaryota</taxon>
        <taxon>Viridiplantae</taxon>
        <taxon>Streptophyta</taxon>
        <taxon>Embryophyta</taxon>
        <taxon>Tracheophyta</taxon>
        <taxon>Spermatophyta</taxon>
        <taxon>Magnoliopsida</taxon>
        <taxon>eudicotyledons</taxon>
        <taxon>Gunneridae</taxon>
        <taxon>Pentapetalae</taxon>
        <taxon>asterids</taxon>
        <taxon>lamiids</taxon>
        <taxon>Solanales</taxon>
        <taxon>Convolvulaceae</taxon>
        <taxon>Cuscuteae</taxon>
        <taxon>Cuscuta</taxon>
        <taxon>Cuscuta subgen. Grammica</taxon>
        <taxon>Cuscuta sect. Cleistogrammica</taxon>
    </lineage>
</organism>
<proteinExistence type="predicted"/>
<protein>
    <submittedName>
        <fullName evidence="1">Uncharacterized protein</fullName>
    </submittedName>
</protein>